<sequence>MKLIKRKNPSRVLCLTSIGLDGETIDQVTLTPKPEIEVYEGDLFATSEVHYRKKSFLSEVLWVSDRRTALGKVVLSRALESGKVMLSGPSTLGGMRELLEVAEKCGVDFFLLDGALSRRSTGTPFLCDGVILATGAALSLNPADILRKTLHAVELMKLPVEPMAEYIEKLGDGIWLARGGIFEKLPARTILGDPAIILDRIGKGCKLFIPGSLPETFVKRLISRGLSRDITLVVKDYTKVFLSPEITERFFSSGGKLKVLRRPRLLAVTFNPFSPAGYVFNSREILRDLRKSLKIPVIDVMEGEEFE</sequence>
<evidence type="ECO:0000313" key="1">
    <source>
        <dbReference type="EMBL" id="OAA31034.1"/>
    </source>
</evidence>
<comment type="caution">
    <text evidence="1">The sequence shown here is derived from an EMBL/GenBank/DDBJ whole genome shotgun (WGS) entry which is preliminary data.</text>
</comment>
<organism evidence="1 2">
    <name type="scientific">Kosmotoga arenicorallina S304</name>
    <dbReference type="NCBI Taxonomy" id="1453497"/>
    <lineage>
        <taxon>Bacteria</taxon>
        <taxon>Thermotogati</taxon>
        <taxon>Thermotogota</taxon>
        <taxon>Thermotogae</taxon>
        <taxon>Kosmotogales</taxon>
        <taxon>Kosmotogaceae</taxon>
        <taxon>Kosmotoga</taxon>
    </lineage>
</organism>
<keyword evidence="2" id="KW-1185">Reference proteome</keyword>
<evidence type="ECO:0000313" key="2">
    <source>
        <dbReference type="Proteomes" id="UP000077339"/>
    </source>
</evidence>
<protein>
    <submittedName>
        <fullName evidence="1">Uncharacterized protein</fullName>
    </submittedName>
</protein>
<dbReference type="RefSeq" id="WP_068346811.1">
    <property type="nucleotide sequence ID" value="NZ_JFHK01000005.1"/>
</dbReference>
<reference evidence="1 2" key="1">
    <citation type="submission" date="2014-02" db="EMBL/GenBank/DDBJ databases">
        <title>Kosmotoga genome sequencing.</title>
        <authorList>
            <person name="Pollo S.M."/>
            <person name="Charchuk R."/>
            <person name="Nesbo C.L."/>
        </authorList>
    </citation>
    <scope>NUCLEOTIDE SEQUENCE [LARGE SCALE GENOMIC DNA]</scope>
    <source>
        <strain evidence="1 2">S304</strain>
    </source>
</reference>
<dbReference type="Proteomes" id="UP000077339">
    <property type="component" value="Unassembled WGS sequence"/>
</dbReference>
<name>A0A176K228_9BACT</name>
<accession>A0A176K228</accession>
<proteinExistence type="predicted"/>
<dbReference type="EMBL" id="JFHK01000005">
    <property type="protein sequence ID" value="OAA31034.1"/>
    <property type="molecule type" value="Genomic_DNA"/>
</dbReference>
<dbReference type="OrthoDB" id="9783544at2"/>
<gene>
    <name evidence="1" type="ORF">AT15_08650</name>
</gene>
<dbReference type="AlphaFoldDB" id="A0A176K228"/>
<dbReference type="PATRIC" id="fig|1453497.3.peg.1713"/>
<dbReference type="STRING" id="1453497.AT15_08650"/>